<evidence type="ECO:0000313" key="2">
    <source>
        <dbReference type="Proteomes" id="UP000799755"/>
    </source>
</evidence>
<name>A0ACB6R6X2_9PLEO</name>
<comment type="caution">
    <text evidence="1">The sequence shown here is derived from an EMBL/GenBank/DDBJ whole genome shotgun (WGS) entry which is preliminary data.</text>
</comment>
<evidence type="ECO:0000313" key="1">
    <source>
        <dbReference type="EMBL" id="KAF2474282.1"/>
    </source>
</evidence>
<dbReference type="Proteomes" id="UP000799755">
    <property type="component" value="Unassembled WGS sequence"/>
</dbReference>
<sequence>NNRVHLERIGNGSDVRTTIMLRNIPNKLDHVTLKSILDEHCFGIYDFVYLRIDFESGSNVGYAFINFNCVEGVVALVNNVAGRPWLGHGTSKAAEISYATIQGRDALVQKFRNSSVMTEPHFCQPHLFSTWLDALAAGDFTMVGTEVPFPGPDNAAKLQRSRDSARAVGLYPPHHTGANADHRNRLSQYDRGT</sequence>
<organism evidence="1 2">
    <name type="scientific">Lindgomyces ingoldianus</name>
    <dbReference type="NCBI Taxonomy" id="673940"/>
    <lineage>
        <taxon>Eukaryota</taxon>
        <taxon>Fungi</taxon>
        <taxon>Dikarya</taxon>
        <taxon>Ascomycota</taxon>
        <taxon>Pezizomycotina</taxon>
        <taxon>Dothideomycetes</taxon>
        <taxon>Pleosporomycetidae</taxon>
        <taxon>Pleosporales</taxon>
        <taxon>Lindgomycetaceae</taxon>
        <taxon>Lindgomyces</taxon>
    </lineage>
</organism>
<keyword evidence="2" id="KW-1185">Reference proteome</keyword>
<proteinExistence type="predicted"/>
<protein>
    <submittedName>
        <fullName evidence="1">Uncharacterized protein</fullName>
    </submittedName>
</protein>
<gene>
    <name evidence="1" type="ORF">BDR25DRAFT_202463</name>
</gene>
<reference evidence="1" key="1">
    <citation type="journal article" date="2020" name="Stud. Mycol.">
        <title>101 Dothideomycetes genomes: a test case for predicting lifestyles and emergence of pathogens.</title>
        <authorList>
            <person name="Haridas S."/>
            <person name="Albert R."/>
            <person name="Binder M."/>
            <person name="Bloem J."/>
            <person name="Labutti K."/>
            <person name="Salamov A."/>
            <person name="Andreopoulos B."/>
            <person name="Baker S."/>
            <person name="Barry K."/>
            <person name="Bills G."/>
            <person name="Bluhm B."/>
            <person name="Cannon C."/>
            <person name="Castanera R."/>
            <person name="Culley D."/>
            <person name="Daum C."/>
            <person name="Ezra D."/>
            <person name="Gonzalez J."/>
            <person name="Henrissat B."/>
            <person name="Kuo A."/>
            <person name="Liang C."/>
            <person name="Lipzen A."/>
            <person name="Lutzoni F."/>
            <person name="Magnuson J."/>
            <person name="Mondo S."/>
            <person name="Nolan M."/>
            <person name="Ohm R."/>
            <person name="Pangilinan J."/>
            <person name="Park H.-J."/>
            <person name="Ramirez L."/>
            <person name="Alfaro M."/>
            <person name="Sun H."/>
            <person name="Tritt A."/>
            <person name="Yoshinaga Y."/>
            <person name="Zwiers L.-H."/>
            <person name="Turgeon B."/>
            <person name="Goodwin S."/>
            <person name="Spatafora J."/>
            <person name="Crous P."/>
            <person name="Grigoriev I."/>
        </authorList>
    </citation>
    <scope>NUCLEOTIDE SEQUENCE</scope>
    <source>
        <strain evidence="1">ATCC 200398</strain>
    </source>
</reference>
<dbReference type="EMBL" id="MU003498">
    <property type="protein sequence ID" value="KAF2474282.1"/>
    <property type="molecule type" value="Genomic_DNA"/>
</dbReference>
<feature type="non-terminal residue" evidence="1">
    <location>
        <position position="193"/>
    </location>
</feature>
<accession>A0ACB6R6X2</accession>
<feature type="non-terminal residue" evidence="1">
    <location>
        <position position="1"/>
    </location>
</feature>